<dbReference type="GO" id="GO:0004712">
    <property type="term" value="F:protein serine/threonine/tyrosine kinase activity"/>
    <property type="evidence" value="ECO:0007669"/>
    <property type="project" value="UniProtKB-EC"/>
</dbReference>
<keyword evidence="6 11" id="KW-0067">ATP-binding</keyword>
<keyword evidence="3" id="KW-0808">Transferase</keyword>
<keyword evidence="4 11" id="KW-0547">Nucleotide-binding</keyword>
<evidence type="ECO:0000256" key="4">
    <source>
        <dbReference type="ARBA" id="ARBA00022741"/>
    </source>
</evidence>
<dbReference type="CDD" id="cd14134">
    <property type="entry name" value="PKc_CLK"/>
    <property type="match status" value="1"/>
</dbReference>
<protein>
    <recommendedName>
        <fullName evidence="1">dual-specificity kinase</fullName>
        <ecNumber evidence="1">2.7.12.1</ecNumber>
    </recommendedName>
</protein>
<dbReference type="PANTHER" id="PTHR45646">
    <property type="entry name" value="SERINE/THREONINE-PROTEIN KINASE DOA-RELATED"/>
    <property type="match status" value="1"/>
</dbReference>
<dbReference type="InterPro" id="IPR000719">
    <property type="entry name" value="Prot_kinase_dom"/>
</dbReference>
<evidence type="ECO:0000313" key="14">
    <source>
        <dbReference type="EMBL" id="KAJ5100050.1"/>
    </source>
</evidence>
<dbReference type="AlphaFoldDB" id="A0A9W9KBD0"/>
<dbReference type="InterPro" id="IPR017441">
    <property type="entry name" value="Protein_kinase_ATP_BS"/>
</dbReference>
<reference evidence="14" key="2">
    <citation type="journal article" date="2023" name="IMA Fungus">
        <title>Comparative genomic study of the Penicillium genus elucidates a diverse pangenome and 15 lateral gene transfer events.</title>
        <authorList>
            <person name="Petersen C."/>
            <person name="Sorensen T."/>
            <person name="Nielsen M.R."/>
            <person name="Sondergaard T.E."/>
            <person name="Sorensen J.L."/>
            <person name="Fitzpatrick D.A."/>
            <person name="Frisvad J.C."/>
            <person name="Nielsen K.L."/>
        </authorList>
    </citation>
    <scope>NUCLEOTIDE SEQUENCE</scope>
    <source>
        <strain evidence="14">IBT 30761</strain>
    </source>
</reference>
<dbReference type="Proteomes" id="UP001149074">
    <property type="component" value="Unassembled WGS sequence"/>
</dbReference>
<dbReference type="SMART" id="SM00220">
    <property type="entry name" value="S_TKc"/>
    <property type="match status" value="1"/>
</dbReference>
<dbReference type="GO" id="GO:0005524">
    <property type="term" value="F:ATP binding"/>
    <property type="evidence" value="ECO:0007669"/>
    <property type="project" value="UniProtKB-UniRule"/>
</dbReference>
<comment type="similarity">
    <text evidence="7">Belongs to the protein kinase superfamily. CMGC Ser/Thr protein kinase family. Lammer subfamily.</text>
</comment>
<evidence type="ECO:0000256" key="10">
    <source>
        <dbReference type="ARBA" id="ARBA00051680"/>
    </source>
</evidence>
<dbReference type="InterPro" id="IPR051175">
    <property type="entry name" value="CLK_kinases"/>
</dbReference>
<evidence type="ECO:0000256" key="12">
    <source>
        <dbReference type="SAM" id="MobiDB-lite"/>
    </source>
</evidence>
<keyword evidence="5" id="KW-0418">Kinase</keyword>
<feature type="region of interest" description="Disordered" evidence="12">
    <location>
        <begin position="1"/>
        <end position="101"/>
    </location>
</feature>
<evidence type="ECO:0000256" key="1">
    <source>
        <dbReference type="ARBA" id="ARBA00013203"/>
    </source>
</evidence>
<name>A0A9W9KBD0_9EURO</name>
<comment type="catalytic activity">
    <reaction evidence="10">
        <text>L-tyrosyl-[protein] + ATP = O-phospho-L-tyrosyl-[protein] + ADP + H(+)</text>
        <dbReference type="Rhea" id="RHEA:10596"/>
        <dbReference type="Rhea" id="RHEA-COMP:10136"/>
        <dbReference type="Rhea" id="RHEA-COMP:20101"/>
        <dbReference type="ChEBI" id="CHEBI:15378"/>
        <dbReference type="ChEBI" id="CHEBI:30616"/>
        <dbReference type="ChEBI" id="CHEBI:46858"/>
        <dbReference type="ChEBI" id="CHEBI:61978"/>
        <dbReference type="ChEBI" id="CHEBI:456216"/>
        <dbReference type="EC" id="2.7.12.1"/>
    </reaction>
</comment>
<evidence type="ECO:0000313" key="15">
    <source>
        <dbReference type="Proteomes" id="UP001149074"/>
    </source>
</evidence>
<feature type="compositionally biased region" description="Low complexity" evidence="12">
    <location>
        <begin position="26"/>
        <end position="39"/>
    </location>
</feature>
<dbReference type="FunFam" id="1.10.510.10:FF:000612">
    <property type="entry name" value="Serine/threonine-protein kinase AFC2"/>
    <property type="match status" value="1"/>
</dbReference>
<dbReference type="PROSITE" id="PS50011">
    <property type="entry name" value="PROTEIN_KINASE_DOM"/>
    <property type="match status" value="1"/>
</dbReference>
<evidence type="ECO:0000256" key="8">
    <source>
        <dbReference type="ARBA" id="ARBA00049003"/>
    </source>
</evidence>
<dbReference type="GO" id="GO:0005634">
    <property type="term" value="C:nucleus"/>
    <property type="evidence" value="ECO:0007669"/>
    <property type="project" value="TreeGrafter"/>
</dbReference>
<comment type="caution">
    <text evidence="14">The sequence shown here is derived from an EMBL/GenBank/DDBJ whole genome shotgun (WGS) entry which is preliminary data.</text>
</comment>
<evidence type="ECO:0000259" key="13">
    <source>
        <dbReference type="PROSITE" id="PS50011"/>
    </source>
</evidence>
<sequence>MSTPSTATATHPTHQHYGYPHSSYQATTSYPAPTTAAGARLPNPYAYSVPSPTTTTLPYAQPARVPPATSTSSAMVSHHSGSSAAPSHTSRRKKNPDWGEFYKNGIPKEVIVIDDSPGPDGSKAAPPMPPHGAAAPVPQPAGKRRRTGIDTAYDMNYVDRPAFSINPQQYGENNSSHSLSTDRTTSLHTTAPTSLGSQGSSNGSNGILYEDPTIGQKRKRTTRKSARDEQKRRELETASDAFLSYVPPPKPIIKAKDVPVPVVRDYAAARHEKFDDDDGHYIVTPDVPLTDRYSIIKLLGQGTFGKVVEAYDKQRKSRCAVKIIRSIQKYRDASRIELRVLSTLSSNDKSNRNKCIHLRDCFDFRNHICIVTDLLGQSVFDFLKGNGFVPFPSSQIQQFARQLFTSVAFLHDLNLIHTDLKPENILLVSNAYQTFTYNRTIPSSSHANPRNARQRRVLLDSEIRLIDFGSATFDDEYHSSVVSTRHYRAPEIILNLGWSFPCDIWSIGCILVEFFTGDALFQTHDNLEHLAMMEAVIGTKIDSRLVRQVVQGRAGSHNSAAKYFNRSKLDYPNNETTRASRKYVKAMKALSDFIPINTPFNRQFLDLLQRIFVYDPKNRISAKEALKHPWFKESLIDDGTEAYRIGMGLHRSVPR</sequence>
<dbReference type="OrthoDB" id="283111at2759"/>
<dbReference type="SUPFAM" id="SSF56112">
    <property type="entry name" value="Protein kinase-like (PK-like)"/>
    <property type="match status" value="1"/>
</dbReference>
<feature type="compositionally biased region" description="Low complexity" evidence="12">
    <location>
        <begin position="68"/>
        <end position="88"/>
    </location>
</feature>
<evidence type="ECO:0000256" key="7">
    <source>
        <dbReference type="ARBA" id="ARBA00037966"/>
    </source>
</evidence>
<evidence type="ECO:0000256" key="3">
    <source>
        <dbReference type="ARBA" id="ARBA00022679"/>
    </source>
</evidence>
<dbReference type="GO" id="GO:0004674">
    <property type="term" value="F:protein serine/threonine kinase activity"/>
    <property type="evidence" value="ECO:0007669"/>
    <property type="project" value="UniProtKB-KW"/>
</dbReference>
<dbReference type="InterPro" id="IPR011009">
    <property type="entry name" value="Kinase-like_dom_sf"/>
</dbReference>
<feature type="domain" description="Protein kinase" evidence="13">
    <location>
        <begin position="293"/>
        <end position="631"/>
    </location>
</feature>
<feature type="compositionally biased region" description="Basic and acidic residues" evidence="12">
    <location>
        <begin position="225"/>
        <end position="235"/>
    </location>
</feature>
<dbReference type="EMBL" id="JAPQKI010000005">
    <property type="protein sequence ID" value="KAJ5100050.1"/>
    <property type="molecule type" value="Genomic_DNA"/>
</dbReference>
<dbReference type="EC" id="2.7.12.1" evidence="1"/>
<feature type="compositionally biased region" description="Polar residues" evidence="12">
    <location>
        <begin position="165"/>
        <end position="195"/>
    </location>
</feature>
<evidence type="ECO:0000256" key="6">
    <source>
        <dbReference type="ARBA" id="ARBA00022840"/>
    </source>
</evidence>
<feature type="region of interest" description="Disordered" evidence="12">
    <location>
        <begin position="113"/>
        <end position="145"/>
    </location>
</feature>
<dbReference type="PROSITE" id="PS00108">
    <property type="entry name" value="PROTEIN_KINASE_ST"/>
    <property type="match status" value="1"/>
</dbReference>
<dbReference type="InterPro" id="IPR008271">
    <property type="entry name" value="Ser/Thr_kinase_AS"/>
</dbReference>
<keyword evidence="15" id="KW-1185">Reference proteome</keyword>
<dbReference type="GO" id="GO:0043484">
    <property type="term" value="P:regulation of RNA splicing"/>
    <property type="evidence" value="ECO:0007669"/>
    <property type="project" value="TreeGrafter"/>
</dbReference>
<feature type="compositionally biased region" description="Low complexity" evidence="12">
    <location>
        <begin position="1"/>
        <end position="12"/>
    </location>
</feature>
<organism evidence="14 15">
    <name type="scientific">Penicillium argentinense</name>
    <dbReference type="NCBI Taxonomy" id="1131581"/>
    <lineage>
        <taxon>Eukaryota</taxon>
        <taxon>Fungi</taxon>
        <taxon>Dikarya</taxon>
        <taxon>Ascomycota</taxon>
        <taxon>Pezizomycotina</taxon>
        <taxon>Eurotiomycetes</taxon>
        <taxon>Eurotiomycetidae</taxon>
        <taxon>Eurotiales</taxon>
        <taxon>Aspergillaceae</taxon>
        <taxon>Penicillium</taxon>
    </lineage>
</organism>
<evidence type="ECO:0000256" key="2">
    <source>
        <dbReference type="ARBA" id="ARBA00022527"/>
    </source>
</evidence>
<dbReference type="Gene3D" id="3.30.200.20">
    <property type="entry name" value="Phosphorylase Kinase, domain 1"/>
    <property type="match status" value="1"/>
</dbReference>
<evidence type="ECO:0000256" key="9">
    <source>
        <dbReference type="ARBA" id="ARBA00049308"/>
    </source>
</evidence>
<proteinExistence type="inferred from homology"/>
<evidence type="ECO:0000256" key="11">
    <source>
        <dbReference type="PROSITE-ProRule" id="PRU10141"/>
    </source>
</evidence>
<dbReference type="PROSITE" id="PS00107">
    <property type="entry name" value="PROTEIN_KINASE_ATP"/>
    <property type="match status" value="1"/>
</dbReference>
<comment type="catalytic activity">
    <reaction evidence="9">
        <text>L-threonyl-[protein] + ATP = O-phospho-L-threonyl-[protein] + ADP + H(+)</text>
        <dbReference type="Rhea" id="RHEA:46608"/>
        <dbReference type="Rhea" id="RHEA-COMP:11060"/>
        <dbReference type="Rhea" id="RHEA-COMP:11605"/>
        <dbReference type="ChEBI" id="CHEBI:15378"/>
        <dbReference type="ChEBI" id="CHEBI:30013"/>
        <dbReference type="ChEBI" id="CHEBI:30616"/>
        <dbReference type="ChEBI" id="CHEBI:61977"/>
        <dbReference type="ChEBI" id="CHEBI:456216"/>
        <dbReference type="EC" id="2.7.12.1"/>
    </reaction>
</comment>
<evidence type="ECO:0000256" key="5">
    <source>
        <dbReference type="ARBA" id="ARBA00022777"/>
    </source>
</evidence>
<dbReference type="GeneID" id="81358523"/>
<gene>
    <name evidence="14" type="ORF">N7532_007051</name>
</gene>
<feature type="region of interest" description="Disordered" evidence="12">
    <location>
        <begin position="164"/>
        <end position="235"/>
    </location>
</feature>
<comment type="catalytic activity">
    <reaction evidence="8">
        <text>L-seryl-[protein] + ATP = O-phospho-L-seryl-[protein] + ADP + H(+)</text>
        <dbReference type="Rhea" id="RHEA:17989"/>
        <dbReference type="Rhea" id="RHEA-COMP:9863"/>
        <dbReference type="Rhea" id="RHEA-COMP:11604"/>
        <dbReference type="ChEBI" id="CHEBI:15378"/>
        <dbReference type="ChEBI" id="CHEBI:29999"/>
        <dbReference type="ChEBI" id="CHEBI:30616"/>
        <dbReference type="ChEBI" id="CHEBI:83421"/>
        <dbReference type="ChEBI" id="CHEBI:456216"/>
        <dbReference type="EC" id="2.7.12.1"/>
    </reaction>
</comment>
<accession>A0A9W9KBD0</accession>
<feature type="compositionally biased region" description="Low complexity" evidence="12">
    <location>
        <begin position="196"/>
        <end position="206"/>
    </location>
</feature>
<dbReference type="Pfam" id="PF00069">
    <property type="entry name" value="Pkinase"/>
    <property type="match status" value="1"/>
</dbReference>
<feature type="binding site" evidence="11">
    <location>
        <position position="322"/>
    </location>
    <ligand>
        <name>ATP</name>
        <dbReference type="ChEBI" id="CHEBI:30616"/>
    </ligand>
</feature>
<keyword evidence="2" id="KW-0723">Serine/threonine-protein kinase</keyword>
<dbReference type="Gene3D" id="1.10.510.10">
    <property type="entry name" value="Transferase(Phosphotransferase) domain 1"/>
    <property type="match status" value="1"/>
</dbReference>
<reference evidence="14" key="1">
    <citation type="submission" date="2022-11" db="EMBL/GenBank/DDBJ databases">
        <authorList>
            <person name="Petersen C."/>
        </authorList>
    </citation>
    <scope>NUCLEOTIDE SEQUENCE</scope>
    <source>
        <strain evidence="14">IBT 30761</strain>
    </source>
</reference>
<dbReference type="RefSeq" id="XP_056475703.1">
    <property type="nucleotide sequence ID" value="XM_056619544.1"/>
</dbReference>
<dbReference type="PANTHER" id="PTHR45646:SF11">
    <property type="entry name" value="SERINE_THREONINE-PROTEIN KINASE DOA"/>
    <property type="match status" value="1"/>
</dbReference>